<protein>
    <submittedName>
        <fullName evidence="3">Uncharacterized protein</fullName>
    </submittedName>
</protein>
<comment type="caution">
    <text evidence="3">The sequence shown here is derived from an EMBL/GenBank/DDBJ whole genome shotgun (WGS) entry which is preliminary data.</text>
</comment>
<dbReference type="InterPro" id="IPR011047">
    <property type="entry name" value="Quinoprotein_ADH-like_sf"/>
</dbReference>
<dbReference type="SUPFAM" id="SSF50998">
    <property type="entry name" value="Quinoprotein alcohol dehydrogenase-like"/>
    <property type="match status" value="1"/>
</dbReference>
<gene>
    <name evidence="3" type="ORF">OV079_39030</name>
</gene>
<organism evidence="3 4">
    <name type="scientific">Nannocystis pusilla</name>
    <dbReference type="NCBI Taxonomy" id="889268"/>
    <lineage>
        <taxon>Bacteria</taxon>
        <taxon>Pseudomonadati</taxon>
        <taxon>Myxococcota</taxon>
        <taxon>Polyangia</taxon>
        <taxon>Nannocystales</taxon>
        <taxon>Nannocystaceae</taxon>
        <taxon>Nannocystis</taxon>
    </lineage>
</organism>
<feature type="chain" id="PRO_5040960164" evidence="2">
    <location>
        <begin position="20"/>
        <end position="512"/>
    </location>
</feature>
<feature type="compositionally biased region" description="Low complexity" evidence="1">
    <location>
        <begin position="25"/>
        <end position="81"/>
    </location>
</feature>
<dbReference type="PANTHER" id="PTHR35580:SF1">
    <property type="entry name" value="PHYTASE-LIKE DOMAIN-CONTAINING PROTEIN"/>
    <property type="match status" value="1"/>
</dbReference>
<sequence length="512" mass="51420">MNSPARSCSFALVLALVSACPGEPATTSEGETSSSTGATTAGSTVTGDGATASTAGEPTATAEPTTASTSSASTDATTSGGPEEVGLWMVPLAATGPVSGHSVVVTDEGDIVVAGVFGGITPLDGEILTSAGGLDLFVARWTAAGELLWARRFGGPGDEHEATITAGSDGRVLLVAEFSDALELPGLPPLVSLGLSDILVLQLDAGGEPEWARSFGGPGLELEPRAVLDDAGDILLSAAFESIVDLGGGPLVAADAHDLLLAKLDASGVHLWSKTFGNLADVGAHDLAVSEDGDVAVAGWFANSIDLGGGPFLDGGAYLAVFDGDSGEHRWSKQFGSGNSAGCGVRFAADGGLLLSGWFQGSIDFGTGPLLATDADADYFAAQYDEGGELAWAGVHGGPGVDSGCGVAAGPDGSWVLGGTFNRQIEFGGELLTKKTAPCAFLASLDDGGAHRWSMPVCAAAGGGVDRVATYPEGHVVLLAHFAGPVSLFRHWFDAPEPYGLLARVPVDLLGP</sequence>
<dbReference type="RefSeq" id="WP_267774731.1">
    <property type="nucleotide sequence ID" value="NZ_JAPNKE010000002.1"/>
</dbReference>
<proteinExistence type="predicted"/>
<name>A0A9X3J1B1_9BACT</name>
<accession>A0A9X3J1B1</accession>
<feature type="signal peptide" evidence="2">
    <location>
        <begin position="1"/>
        <end position="19"/>
    </location>
</feature>
<dbReference type="AlphaFoldDB" id="A0A9X3J1B1"/>
<evidence type="ECO:0000256" key="1">
    <source>
        <dbReference type="SAM" id="MobiDB-lite"/>
    </source>
</evidence>
<evidence type="ECO:0000313" key="4">
    <source>
        <dbReference type="Proteomes" id="UP001150924"/>
    </source>
</evidence>
<evidence type="ECO:0000313" key="3">
    <source>
        <dbReference type="EMBL" id="MCY1011456.1"/>
    </source>
</evidence>
<dbReference type="Proteomes" id="UP001150924">
    <property type="component" value="Unassembled WGS sequence"/>
</dbReference>
<dbReference type="EMBL" id="JAPNKE010000002">
    <property type="protein sequence ID" value="MCY1011456.1"/>
    <property type="molecule type" value="Genomic_DNA"/>
</dbReference>
<keyword evidence="4" id="KW-1185">Reference proteome</keyword>
<dbReference type="PROSITE" id="PS51257">
    <property type="entry name" value="PROKAR_LIPOPROTEIN"/>
    <property type="match status" value="1"/>
</dbReference>
<reference evidence="3" key="1">
    <citation type="submission" date="2022-11" db="EMBL/GenBank/DDBJ databases">
        <title>Minimal conservation of predation-associated metabolite biosynthetic gene clusters underscores biosynthetic potential of Myxococcota including descriptions for ten novel species: Archangium lansinium sp. nov., Myxococcus landrumus sp. nov., Nannocystis bai.</title>
        <authorList>
            <person name="Ahearne A."/>
            <person name="Stevens C."/>
            <person name="Phillips K."/>
        </authorList>
    </citation>
    <scope>NUCLEOTIDE SEQUENCE</scope>
    <source>
        <strain evidence="3">Na p29</strain>
    </source>
</reference>
<dbReference type="PANTHER" id="PTHR35580">
    <property type="entry name" value="CELL SURFACE GLYCOPROTEIN (S-LAYER PROTEIN)-LIKE PROTEIN"/>
    <property type="match status" value="1"/>
</dbReference>
<dbReference type="InterPro" id="IPR052918">
    <property type="entry name" value="Motility_Chemotaxis_Reg"/>
</dbReference>
<feature type="region of interest" description="Disordered" evidence="1">
    <location>
        <begin position="22"/>
        <end position="83"/>
    </location>
</feature>
<evidence type="ECO:0000256" key="2">
    <source>
        <dbReference type="SAM" id="SignalP"/>
    </source>
</evidence>
<keyword evidence="2" id="KW-0732">Signal</keyword>